<keyword evidence="1" id="KW-1133">Transmembrane helix</keyword>
<sequence length="445" mass="50593">MYVLGKTHNTPLKALSPYKSIKIAKSIAKDILKIALKIALSLGIDIVVWVVNLFTGFIGGAAIGLVLNTALELAFDYFDNKEIKWKDIGMAVLKGGVSTILGLSAFSKLGKYVAKGVKYVNTGKQVFKTATNIIASPVETSIDILKHASIKAVSKVAKIAPKVQKVVHLASKITTATLVLKNNVEVLVNAKNNPLNATKFFANETTSLIKKSKTKLFNNLWDKNQKINLDTIKKANPKHFDKNKELNPQADKNTIFLNSKWIYALKPLPETEATKNLNIFTYFILFNQATTNNKKLIRREGAKEIYTHEFEEFIKAPSAGKYYIDNISWGWDFNKLRVDVNKRENKRHAMVEAAEFEALSHYENIRKTLVWKNQLDDKSLEFYKQHINSFRGRDFGNILINEYKTARGKKVKWRTEHWVRRHQKNTKWTKKSNHISSSLKLIGAK</sequence>
<dbReference type="Proteomes" id="UP000250218">
    <property type="component" value="Chromosome"/>
</dbReference>
<keyword evidence="1" id="KW-0472">Membrane</keyword>
<feature type="transmembrane region" description="Helical" evidence="1">
    <location>
        <begin position="57"/>
        <end position="78"/>
    </location>
</feature>
<evidence type="ECO:0000256" key="1">
    <source>
        <dbReference type="SAM" id="Phobius"/>
    </source>
</evidence>
<dbReference type="KEGG" id="mane:DP065_02995"/>
<dbReference type="AlphaFoldDB" id="A0A2Z4NDW5"/>
<evidence type="ECO:0000313" key="3">
    <source>
        <dbReference type="Proteomes" id="UP000250218"/>
    </source>
</evidence>
<evidence type="ECO:0000313" key="2">
    <source>
        <dbReference type="EMBL" id="AWX69696.1"/>
    </source>
</evidence>
<keyword evidence="1" id="KW-0812">Transmembrane</keyword>
<protein>
    <submittedName>
        <fullName evidence="2">Uncharacterized protein</fullName>
    </submittedName>
</protein>
<accession>A0A2Z4NDW5</accession>
<dbReference type="EMBL" id="CP030140">
    <property type="protein sequence ID" value="AWX69696.1"/>
    <property type="molecule type" value="Genomic_DNA"/>
</dbReference>
<name>A0A2Z4NDW5_9BACT</name>
<keyword evidence="3" id="KW-1185">Reference proteome</keyword>
<proteinExistence type="predicted"/>
<reference evidence="3" key="1">
    <citation type="submission" date="2018-06" db="EMBL/GenBank/DDBJ databases">
        <title>Complete genome sequences of Mycoplasma anatis, M. anseris and M. cloacale type strains.</title>
        <authorList>
            <person name="Grozner D."/>
            <person name="Forro B."/>
            <person name="Sulyok K.M."/>
            <person name="Marton S."/>
            <person name="Kreizinger Z."/>
            <person name="Banyai K."/>
            <person name="Gyuranecz M."/>
        </authorList>
    </citation>
    <scope>NUCLEOTIDE SEQUENCE [LARGE SCALE GENOMIC DNA]</scope>
    <source>
        <strain evidence="3">ATCC 49234</strain>
    </source>
</reference>
<organism evidence="2 3">
    <name type="scientific">[Mycoplasma] anseris</name>
    <dbReference type="NCBI Taxonomy" id="92400"/>
    <lineage>
        <taxon>Bacteria</taxon>
        <taxon>Bacillati</taxon>
        <taxon>Mycoplasmatota</taxon>
        <taxon>Mycoplasmoidales</taxon>
        <taxon>Metamycoplasmataceae</taxon>
        <taxon>Metamycoplasma</taxon>
    </lineage>
</organism>
<gene>
    <name evidence="2" type="ORF">DP065_02995</name>
</gene>
<dbReference type="RefSeq" id="WP_033178931.1">
    <property type="nucleotide sequence ID" value="NZ_CP030140.1"/>
</dbReference>